<gene>
    <name evidence="1" type="ORF">S01H4_10353</name>
</gene>
<evidence type="ECO:0008006" key="2">
    <source>
        <dbReference type="Google" id="ProtNLM"/>
    </source>
</evidence>
<accession>X1AVX2</accession>
<sequence>MREPNFNNMLKVLNKEKPERPTLFEFFLHERLYEKLSGLKLNGNLLNDSRVYIKAYKNAGYDYTTVMGSGFSFPTGEIKQEKTRSINEGSIIHDRENFEKYPWPDPDNFDYSHLRDLKDDLPDGMKLIIWGPGGVLENVIFLVGYDNLCFMIYDNPQLAEDIFEAVGTRLIRYYELSANLIQ</sequence>
<dbReference type="SUPFAM" id="SSF51726">
    <property type="entry name" value="UROD/MetE-like"/>
    <property type="match status" value="1"/>
</dbReference>
<proteinExistence type="predicted"/>
<dbReference type="AlphaFoldDB" id="X1AVX2"/>
<comment type="caution">
    <text evidence="1">The sequence shown here is derived from an EMBL/GenBank/DDBJ whole genome shotgun (WGS) entry which is preliminary data.</text>
</comment>
<organism evidence="1">
    <name type="scientific">marine sediment metagenome</name>
    <dbReference type="NCBI Taxonomy" id="412755"/>
    <lineage>
        <taxon>unclassified sequences</taxon>
        <taxon>metagenomes</taxon>
        <taxon>ecological metagenomes</taxon>
    </lineage>
</organism>
<dbReference type="InterPro" id="IPR038071">
    <property type="entry name" value="UROD/MetE-like_sf"/>
</dbReference>
<reference evidence="1" key="1">
    <citation type="journal article" date="2014" name="Front. Microbiol.">
        <title>High frequency of phylogenetically diverse reductive dehalogenase-homologous genes in deep subseafloor sedimentary metagenomes.</title>
        <authorList>
            <person name="Kawai M."/>
            <person name="Futagami T."/>
            <person name="Toyoda A."/>
            <person name="Takaki Y."/>
            <person name="Nishi S."/>
            <person name="Hori S."/>
            <person name="Arai W."/>
            <person name="Tsubouchi T."/>
            <person name="Morono Y."/>
            <person name="Uchiyama I."/>
            <person name="Ito T."/>
            <person name="Fujiyama A."/>
            <person name="Inagaki F."/>
            <person name="Takami H."/>
        </authorList>
    </citation>
    <scope>NUCLEOTIDE SEQUENCE</scope>
    <source>
        <strain evidence="1">Expedition CK06-06</strain>
    </source>
</reference>
<name>X1AVX2_9ZZZZ</name>
<dbReference type="Gene3D" id="3.20.20.210">
    <property type="match status" value="1"/>
</dbReference>
<dbReference type="EMBL" id="BART01003941">
    <property type="protein sequence ID" value="GAG63936.1"/>
    <property type="molecule type" value="Genomic_DNA"/>
</dbReference>
<evidence type="ECO:0000313" key="1">
    <source>
        <dbReference type="EMBL" id="GAG63936.1"/>
    </source>
</evidence>
<protein>
    <recommendedName>
        <fullName evidence="2">Uroporphyrinogen decarboxylase (URO-D) domain-containing protein</fullName>
    </recommendedName>
</protein>